<evidence type="ECO:0000313" key="3">
    <source>
        <dbReference type="EMBL" id="MED6246007.1"/>
    </source>
</evidence>
<protein>
    <submittedName>
        <fullName evidence="3">Uncharacterized protein</fullName>
    </submittedName>
</protein>
<organism evidence="3 4">
    <name type="scientific">Ataeniobius toweri</name>
    <dbReference type="NCBI Taxonomy" id="208326"/>
    <lineage>
        <taxon>Eukaryota</taxon>
        <taxon>Metazoa</taxon>
        <taxon>Chordata</taxon>
        <taxon>Craniata</taxon>
        <taxon>Vertebrata</taxon>
        <taxon>Euteleostomi</taxon>
        <taxon>Actinopterygii</taxon>
        <taxon>Neopterygii</taxon>
        <taxon>Teleostei</taxon>
        <taxon>Neoteleostei</taxon>
        <taxon>Acanthomorphata</taxon>
        <taxon>Ovalentaria</taxon>
        <taxon>Atherinomorphae</taxon>
        <taxon>Cyprinodontiformes</taxon>
        <taxon>Goodeidae</taxon>
        <taxon>Ataeniobius</taxon>
    </lineage>
</organism>
<sequence>MAATEQLNSYFTVEVASHLCQDSKFYDSLKCKVTERDTRTEHCISPRGSGNDATTQSTTMKRTATTTTSAMIKSTLAMRDIWTTSVKSTPLTYKNPPTQEDQSLWYVAVPVVLAALIIAVIAIIRWKKTKGNQGQIEERM</sequence>
<keyword evidence="2" id="KW-1133">Transmembrane helix</keyword>
<accession>A0ABU7B681</accession>
<dbReference type="Proteomes" id="UP001345963">
    <property type="component" value="Unassembled WGS sequence"/>
</dbReference>
<evidence type="ECO:0000313" key="4">
    <source>
        <dbReference type="Proteomes" id="UP001345963"/>
    </source>
</evidence>
<comment type="caution">
    <text evidence="3">The sequence shown here is derived from an EMBL/GenBank/DDBJ whole genome shotgun (WGS) entry which is preliminary data.</text>
</comment>
<gene>
    <name evidence="3" type="ORF">ATANTOWER_011667</name>
</gene>
<proteinExistence type="predicted"/>
<reference evidence="3 4" key="1">
    <citation type="submission" date="2021-07" db="EMBL/GenBank/DDBJ databases">
        <authorList>
            <person name="Palmer J.M."/>
        </authorList>
    </citation>
    <scope>NUCLEOTIDE SEQUENCE [LARGE SCALE GENOMIC DNA]</scope>
    <source>
        <strain evidence="3 4">AT_MEX2019</strain>
        <tissue evidence="3">Muscle</tissue>
    </source>
</reference>
<evidence type="ECO:0000256" key="1">
    <source>
        <dbReference type="SAM" id="MobiDB-lite"/>
    </source>
</evidence>
<evidence type="ECO:0000256" key="2">
    <source>
        <dbReference type="SAM" id="Phobius"/>
    </source>
</evidence>
<name>A0ABU7B681_9TELE</name>
<feature type="compositionally biased region" description="Low complexity" evidence="1">
    <location>
        <begin position="53"/>
        <end position="64"/>
    </location>
</feature>
<keyword evidence="2" id="KW-0472">Membrane</keyword>
<keyword evidence="4" id="KW-1185">Reference proteome</keyword>
<dbReference type="EMBL" id="JAHUTI010041857">
    <property type="protein sequence ID" value="MED6246007.1"/>
    <property type="molecule type" value="Genomic_DNA"/>
</dbReference>
<feature type="transmembrane region" description="Helical" evidence="2">
    <location>
        <begin position="104"/>
        <end position="124"/>
    </location>
</feature>
<keyword evidence="2" id="KW-0812">Transmembrane</keyword>
<feature type="region of interest" description="Disordered" evidence="1">
    <location>
        <begin position="42"/>
        <end position="64"/>
    </location>
</feature>
<feature type="non-terminal residue" evidence="3">
    <location>
        <position position="140"/>
    </location>
</feature>